<evidence type="ECO:0000313" key="4">
    <source>
        <dbReference type="Proteomes" id="UP001333110"/>
    </source>
</evidence>
<feature type="region of interest" description="Disordered" evidence="1">
    <location>
        <begin position="263"/>
        <end position="297"/>
    </location>
</feature>
<dbReference type="PROSITE" id="PS50994">
    <property type="entry name" value="INTEGRASE"/>
    <property type="match status" value="1"/>
</dbReference>
<dbReference type="Gene3D" id="3.30.420.10">
    <property type="entry name" value="Ribonuclease H-like superfamily/Ribonuclease H"/>
    <property type="match status" value="1"/>
</dbReference>
<dbReference type="GO" id="GO:0015074">
    <property type="term" value="P:DNA integration"/>
    <property type="evidence" value="ECO:0007669"/>
    <property type="project" value="InterPro"/>
</dbReference>
<feature type="compositionally biased region" description="Polar residues" evidence="1">
    <location>
        <begin position="273"/>
        <end position="297"/>
    </location>
</feature>
<feature type="domain" description="Integrase catalytic" evidence="2">
    <location>
        <begin position="52"/>
        <end position="164"/>
    </location>
</feature>
<organism evidence="3 4">
    <name type="scientific">Mycteria americana</name>
    <name type="common">Wood stork</name>
    <dbReference type="NCBI Taxonomy" id="33587"/>
    <lineage>
        <taxon>Eukaryota</taxon>
        <taxon>Metazoa</taxon>
        <taxon>Chordata</taxon>
        <taxon>Craniata</taxon>
        <taxon>Vertebrata</taxon>
        <taxon>Euteleostomi</taxon>
        <taxon>Archelosauria</taxon>
        <taxon>Archosauria</taxon>
        <taxon>Dinosauria</taxon>
        <taxon>Saurischia</taxon>
        <taxon>Theropoda</taxon>
        <taxon>Coelurosauria</taxon>
        <taxon>Aves</taxon>
        <taxon>Neognathae</taxon>
        <taxon>Neoaves</taxon>
        <taxon>Aequornithes</taxon>
        <taxon>Ciconiiformes</taxon>
        <taxon>Ciconiidae</taxon>
        <taxon>Mycteria</taxon>
    </lineage>
</organism>
<proteinExistence type="predicted"/>
<gene>
    <name evidence="3" type="ORF">QYF61_018222</name>
</gene>
<dbReference type="SUPFAM" id="SSF53098">
    <property type="entry name" value="Ribonuclease H-like"/>
    <property type="match status" value="1"/>
</dbReference>
<keyword evidence="4" id="KW-1185">Reference proteome</keyword>
<name>A0AAN7S1D6_MYCAM</name>
<reference evidence="3 4" key="1">
    <citation type="journal article" date="2023" name="J. Hered.">
        <title>Chromosome-level genome of the wood stork (Mycteria americana) provides insight into avian chromosome evolution.</title>
        <authorList>
            <person name="Flamio R. Jr."/>
            <person name="Ramstad K.M."/>
        </authorList>
    </citation>
    <scope>NUCLEOTIDE SEQUENCE [LARGE SCALE GENOMIC DNA]</scope>
    <source>
        <strain evidence="3">JAX WOST 10</strain>
    </source>
</reference>
<dbReference type="AlphaFoldDB" id="A0AAN7S1D6"/>
<dbReference type="GO" id="GO:0003676">
    <property type="term" value="F:nucleic acid binding"/>
    <property type="evidence" value="ECO:0007669"/>
    <property type="project" value="InterPro"/>
</dbReference>
<comment type="caution">
    <text evidence="3">The sequence shown here is derived from an EMBL/GenBank/DDBJ whole genome shotgun (WGS) entry which is preliminary data.</text>
</comment>
<dbReference type="InterPro" id="IPR001584">
    <property type="entry name" value="Integrase_cat-core"/>
</dbReference>
<dbReference type="InterPro" id="IPR036397">
    <property type="entry name" value="RNaseH_sf"/>
</dbReference>
<evidence type="ECO:0000259" key="2">
    <source>
        <dbReference type="PROSITE" id="PS50994"/>
    </source>
</evidence>
<evidence type="ECO:0000313" key="3">
    <source>
        <dbReference type="EMBL" id="KAK4824750.1"/>
    </source>
</evidence>
<protein>
    <recommendedName>
        <fullName evidence="2">Integrase catalytic domain-containing protein</fullName>
    </recommendedName>
</protein>
<dbReference type="Proteomes" id="UP001333110">
    <property type="component" value="Unassembled WGS sequence"/>
</dbReference>
<dbReference type="InterPro" id="IPR012337">
    <property type="entry name" value="RNaseH-like_sf"/>
</dbReference>
<evidence type="ECO:0000256" key="1">
    <source>
        <dbReference type="SAM" id="MobiDB-lite"/>
    </source>
</evidence>
<sequence>MGRPGRLIISHSHKPTKASTMCSPWWKQPPDGWKHIPCPMGNISHAPCHHPTILGLEKQLLWRHGTPERMESDNGTHFRNNFIDTWANEHGIEWIYHIPYHAPASRKFKRYNGLLKTTLRALGAGMFKHWDTHLAKATWLVNTRGSANQADLAQSKLLRIVEGDKVPVVHIKNMLGKKVWVTPALGKGTPIHSLPHPSGGRVSERLRGAWLPTGAKPRHSLEYSVTSDRSVAKANVISQQHPTPGPREQFLAEIKSCKFESPKQFHPLHLTKPQRSGETGQQLPHASLQEEQVAQGK</sequence>
<accession>A0AAN7S1D6</accession>
<feature type="non-terminal residue" evidence="3">
    <location>
        <position position="297"/>
    </location>
</feature>
<dbReference type="EMBL" id="JAUNZN010000003">
    <property type="protein sequence ID" value="KAK4824750.1"/>
    <property type="molecule type" value="Genomic_DNA"/>
</dbReference>